<reference evidence="1" key="3">
    <citation type="submission" date="2025-09" db="UniProtKB">
        <authorList>
            <consortium name="Ensembl"/>
        </authorList>
    </citation>
    <scope>IDENTIFICATION</scope>
</reference>
<evidence type="ECO:0000313" key="2">
    <source>
        <dbReference type="Proteomes" id="UP000005207"/>
    </source>
</evidence>
<accession>A0A669EQS6</accession>
<dbReference type="AlphaFoldDB" id="A0A669EQS6"/>
<reference evidence="2" key="1">
    <citation type="submission" date="2012-01" db="EMBL/GenBank/DDBJ databases">
        <title>The Genome Sequence of Oreochromis niloticus (Nile Tilapia).</title>
        <authorList>
            <consortium name="Broad Institute Genome Assembly Team"/>
            <consortium name="Broad Institute Sequencing Platform"/>
            <person name="Di Palma F."/>
            <person name="Johnson J."/>
            <person name="Lander E.S."/>
            <person name="Lindblad-Toh K."/>
        </authorList>
    </citation>
    <scope>NUCLEOTIDE SEQUENCE [LARGE SCALE GENOMIC DNA]</scope>
</reference>
<name>A0A669EQS6_ORENI</name>
<dbReference type="Ensembl" id="ENSONIT00000036328.1">
    <property type="protein sequence ID" value="ENSONIP00000073346.1"/>
    <property type="gene ID" value="ENSONIG00000029948.1"/>
</dbReference>
<organism evidence="1 2">
    <name type="scientific">Oreochromis niloticus</name>
    <name type="common">Nile tilapia</name>
    <name type="synonym">Tilapia nilotica</name>
    <dbReference type="NCBI Taxonomy" id="8128"/>
    <lineage>
        <taxon>Eukaryota</taxon>
        <taxon>Metazoa</taxon>
        <taxon>Chordata</taxon>
        <taxon>Craniata</taxon>
        <taxon>Vertebrata</taxon>
        <taxon>Euteleostomi</taxon>
        <taxon>Actinopterygii</taxon>
        <taxon>Neopterygii</taxon>
        <taxon>Teleostei</taxon>
        <taxon>Neoteleostei</taxon>
        <taxon>Acanthomorphata</taxon>
        <taxon>Ovalentaria</taxon>
        <taxon>Cichlomorphae</taxon>
        <taxon>Cichliformes</taxon>
        <taxon>Cichlidae</taxon>
        <taxon>African cichlids</taxon>
        <taxon>Pseudocrenilabrinae</taxon>
        <taxon>Oreochromini</taxon>
        <taxon>Oreochromis</taxon>
    </lineage>
</organism>
<reference evidence="1" key="2">
    <citation type="submission" date="2025-08" db="UniProtKB">
        <authorList>
            <consortium name="Ensembl"/>
        </authorList>
    </citation>
    <scope>IDENTIFICATION</scope>
</reference>
<keyword evidence="2" id="KW-1185">Reference proteome</keyword>
<dbReference type="GeneTree" id="ENSGT01110000268346"/>
<sequence>ISKTCIITSDVPDLDGVPPSTAVTVRFITGCFSLSSVFCKTNLSVNNGSLSLTSRIFISTR</sequence>
<dbReference type="OMA" id="PLKPFAW"/>
<protein>
    <submittedName>
        <fullName evidence="1">Uncharacterized protein</fullName>
    </submittedName>
</protein>
<dbReference type="Proteomes" id="UP000005207">
    <property type="component" value="Linkage group LG2"/>
</dbReference>
<evidence type="ECO:0000313" key="1">
    <source>
        <dbReference type="Ensembl" id="ENSONIP00000073346.1"/>
    </source>
</evidence>
<proteinExistence type="predicted"/>
<dbReference type="InParanoid" id="A0A669EQS6"/>